<gene>
    <name evidence="1" type="ORF">WDV06_36860</name>
</gene>
<dbReference type="Proteomes" id="UP001610631">
    <property type="component" value="Unassembled WGS sequence"/>
</dbReference>
<reference evidence="1 2" key="1">
    <citation type="submission" date="2024-03" db="EMBL/GenBank/DDBJ databases">
        <title>Whole genome sequencing of Streptomyces racemochromogenes, to identify antimicrobial biosynthetic gene clusters.</title>
        <authorList>
            <person name="Suryawanshi P."/>
            <person name="Krishnaraj P.U."/>
            <person name="Arun Y.P."/>
            <person name="Suryawanshi M.P."/>
            <person name="Rakshit O."/>
        </authorList>
    </citation>
    <scope>NUCLEOTIDE SEQUENCE [LARGE SCALE GENOMIC DNA]</scope>
    <source>
        <strain evidence="1 2">AUDT626</strain>
    </source>
</reference>
<sequence>PDDEHPRRLNMDTVKPHLKAVSFIHNGPCGNLAPRWFYGWRCEAVVDGQRFVACATSAHLAFVKVDAKIFEWNLKKDLAEARRSIHESTLRAGIDPRLAQAVAVLAQPTPPPLTWFQRLLRAIGRK</sequence>
<name>A0ABW7PRQ0_9ACTN</name>
<evidence type="ECO:0000313" key="1">
    <source>
        <dbReference type="EMBL" id="MFH7600626.1"/>
    </source>
</evidence>
<feature type="non-terminal residue" evidence="1">
    <location>
        <position position="1"/>
    </location>
</feature>
<accession>A0ABW7PRQ0</accession>
<evidence type="ECO:0000313" key="2">
    <source>
        <dbReference type="Proteomes" id="UP001610631"/>
    </source>
</evidence>
<proteinExistence type="predicted"/>
<protein>
    <submittedName>
        <fullName evidence="1">Uncharacterized protein</fullName>
    </submittedName>
</protein>
<comment type="caution">
    <text evidence="1">The sequence shown here is derived from an EMBL/GenBank/DDBJ whole genome shotgun (WGS) entry which is preliminary data.</text>
</comment>
<organism evidence="1 2">
    <name type="scientific">Streptomyces racemochromogenes</name>
    <dbReference type="NCBI Taxonomy" id="67353"/>
    <lineage>
        <taxon>Bacteria</taxon>
        <taxon>Bacillati</taxon>
        <taxon>Actinomycetota</taxon>
        <taxon>Actinomycetes</taxon>
        <taxon>Kitasatosporales</taxon>
        <taxon>Streptomycetaceae</taxon>
        <taxon>Streptomyces</taxon>
    </lineage>
</organism>
<keyword evidence="2" id="KW-1185">Reference proteome</keyword>
<dbReference type="RefSeq" id="WP_395514163.1">
    <property type="nucleotide sequence ID" value="NZ_JBBDHD010000294.1"/>
</dbReference>
<dbReference type="EMBL" id="JBBDHD010000294">
    <property type="protein sequence ID" value="MFH7600626.1"/>
    <property type="molecule type" value="Genomic_DNA"/>
</dbReference>